<dbReference type="PROSITE" id="PS50102">
    <property type="entry name" value="RRM"/>
    <property type="match status" value="1"/>
</dbReference>
<protein>
    <recommendedName>
        <fullName evidence="3">RRM domain-containing protein</fullName>
    </recommendedName>
</protein>
<proteinExistence type="predicted"/>
<dbReference type="PANTHER" id="PTHR34427:SF5">
    <property type="entry name" value="DUF4283 DOMAIN-CONTAINING PROTEIN"/>
    <property type="match status" value="1"/>
</dbReference>
<evidence type="ECO:0000259" key="3">
    <source>
        <dbReference type="PROSITE" id="PS50102"/>
    </source>
</evidence>
<dbReference type="Gene3D" id="3.30.70.330">
    <property type="match status" value="1"/>
</dbReference>
<reference evidence="5" key="1">
    <citation type="journal article" date="2017" name="Front. Plant Sci.">
        <title>Climate Clever Clovers: New Paradigm to Reduce the Environmental Footprint of Ruminants by Breeding Low Methanogenic Forages Utilizing Haplotype Variation.</title>
        <authorList>
            <person name="Kaur P."/>
            <person name="Appels R."/>
            <person name="Bayer P.E."/>
            <person name="Keeble-Gagnere G."/>
            <person name="Wang J."/>
            <person name="Hirakawa H."/>
            <person name="Shirasawa K."/>
            <person name="Vercoe P."/>
            <person name="Stefanova K."/>
            <person name="Durmic Z."/>
            <person name="Nichols P."/>
            <person name="Revell C."/>
            <person name="Isobe S.N."/>
            <person name="Edwards D."/>
            <person name="Erskine W."/>
        </authorList>
    </citation>
    <scope>NUCLEOTIDE SEQUENCE [LARGE SCALE GENOMIC DNA]</scope>
    <source>
        <strain evidence="5">cv. Daliak</strain>
    </source>
</reference>
<evidence type="ECO:0000256" key="1">
    <source>
        <dbReference type="PROSITE-ProRule" id="PRU00176"/>
    </source>
</evidence>
<feature type="compositionally biased region" description="Basic and acidic residues" evidence="2">
    <location>
        <begin position="19"/>
        <end position="29"/>
    </location>
</feature>
<feature type="region of interest" description="Disordered" evidence="2">
    <location>
        <begin position="491"/>
        <end position="523"/>
    </location>
</feature>
<dbReference type="EMBL" id="DF973504">
    <property type="protein sequence ID" value="GAU32773.1"/>
    <property type="molecule type" value="Genomic_DNA"/>
</dbReference>
<feature type="compositionally biased region" description="Gly residues" evidence="2">
    <location>
        <begin position="399"/>
        <end position="408"/>
    </location>
</feature>
<feature type="region of interest" description="Disordered" evidence="2">
    <location>
        <begin position="572"/>
        <end position="591"/>
    </location>
</feature>
<feature type="compositionally biased region" description="Basic and acidic residues" evidence="2">
    <location>
        <begin position="385"/>
        <end position="398"/>
    </location>
</feature>
<dbReference type="SUPFAM" id="SSF54928">
    <property type="entry name" value="RNA-binding domain, RBD"/>
    <property type="match status" value="1"/>
</dbReference>
<keyword evidence="5" id="KW-1185">Reference proteome</keyword>
<feature type="region of interest" description="Disordered" evidence="2">
    <location>
        <begin position="385"/>
        <end position="451"/>
    </location>
</feature>
<dbReference type="OrthoDB" id="1673143at2759"/>
<feature type="region of interest" description="Disordered" evidence="2">
    <location>
        <begin position="1"/>
        <end position="39"/>
    </location>
</feature>
<gene>
    <name evidence="4" type="ORF">TSUD_323420</name>
</gene>
<dbReference type="GO" id="GO:0003723">
    <property type="term" value="F:RNA binding"/>
    <property type="evidence" value="ECO:0007669"/>
    <property type="project" value="UniProtKB-UniRule"/>
</dbReference>
<dbReference type="Pfam" id="PF00076">
    <property type="entry name" value="RRM_1"/>
    <property type="match status" value="1"/>
</dbReference>
<keyword evidence="1" id="KW-0694">RNA-binding</keyword>
<feature type="region of interest" description="Disordered" evidence="2">
    <location>
        <begin position="465"/>
        <end position="484"/>
    </location>
</feature>
<dbReference type="AlphaFoldDB" id="A0A2Z6MSN4"/>
<dbReference type="PANTHER" id="PTHR34427">
    <property type="entry name" value="DUF4283 DOMAIN PROTEIN"/>
    <property type="match status" value="1"/>
</dbReference>
<dbReference type="InterPro" id="IPR000504">
    <property type="entry name" value="RRM_dom"/>
</dbReference>
<organism evidence="4 5">
    <name type="scientific">Trifolium subterraneum</name>
    <name type="common">Subterranean clover</name>
    <dbReference type="NCBI Taxonomy" id="3900"/>
    <lineage>
        <taxon>Eukaryota</taxon>
        <taxon>Viridiplantae</taxon>
        <taxon>Streptophyta</taxon>
        <taxon>Embryophyta</taxon>
        <taxon>Tracheophyta</taxon>
        <taxon>Spermatophyta</taxon>
        <taxon>Magnoliopsida</taxon>
        <taxon>eudicotyledons</taxon>
        <taxon>Gunneridae</taxon>
        <taxon>Pentapetalae</taxon>
        <taxon>rosids</taxon>
        <taxon>fabids</taxon>
        <taxon>Fabales</taxon>
        <taxon>Fabaceae</taxon>
        <taxon>Papilionoideae</taxon>
        <taxon>50 kb inversion clade</taxon>
        <taxon>NPAAA clade</taxon>
        <taxon>Hologalegina</taxon>
        <taxon>IRL clade</taxon>
        <taxon>Trifolieae</taxon>
        <taxon>Trifolium</taxon>
    </lineage>
</organism>
<accession>A0A2Z6MSN4</accession>
<dbReference type="Proteomes" id="UP000242715">
    <property type="component" value="Unassembled WGS sequence"/>
</dbReference>
<feature type="compositionally biased region" description="Basic and acidic residues" evidence="2">
    <location>
        <begin position="491"/>
        <end position="508"/>
    </location>
</feature>
<evidence type="ECO:0000313" key="4">
    <source>
        <dbReference type="EMBL" id="GAU32773.1"/>
    </source>
</evidence>
<dbReference type="CDD" id="cd00590">
    <property type="entry name" value="RRM_SF"/>
    <property type="match status" value="1"/>
</dbReference>
<sequence>MSDRERVSGGNPNTLLGRPNREVSGHDAAARNNGGWGTRDDHTRYRDNFHKDYNYSADEKDGDHINGAVSFYYNNILDEATMTDLREEFGRCDQLLDVFISKRRNARGRRFGFVRYNNVRDKERMVRALNHVWLGSFKVCANVAVFKRQLEKKKVGEGDRVKHDRADVVPVYIRQAGSVAHTKEGAVVLKEGVTTTVNTTAIAFHEKTFVEALNTREGLCKTCGDNKGELVGDTHDNNPNVCFEWQTKVEDRRWSSKGIVGVVRNLVEVESLQVCIFNAGFVSLSVAYLGGRKVLFTDTNDKDVSCIISDAKEFFDKFLVSYYPWDPRMVTNERCIWLRIYGVPVHAWTPTFFKKLIQSPSKVEEVAREINEEWLRWEEENSRKENLDRNLSQPREDGGGGGGVGGRGDSSRGKGGELLSEGDIEGHSKQGEGVLDEQSAVHSSGREPFLFGPNQFEEVVSRVRGAESEGCMISSQKRRLHPKERQAMLEAMEKSRRSKKLKEQERNKNSSSGEEGHSSNIVTFSNSEDWRNWMKLYDDEEVTGRDVCNAGKQIGVIRNEDERVVLDHLSKVDGRGEVGGGSGRRNEGGVW</sequence>
<feature type="domain" description="RRM" evidence="3">
    <location>
        <begin position="69"/>
        <end position="168"/>
    </location>
</feature>
<dbReference type="InterPro" id="IPR012677">
    <property type="entry name" value="Nucleotide-bd_a/b_plait_sf"/>
</dbReference>
<name>A0A2Z6MSN4_TRISU</name>
<evidence type="ECO:0000313" key="5">
    <source>
        <dbReference type="Proteomes" id="UP000242715"/>
    </source>
</evidence>
<evidence type="ECO:0000256" key="2">
    <source>
        <dbReference type="SAM" id="MobiDB-lite"/>
    </source>
</evidence>
<dbReference type="InterPro" id="IPR035979">
    <property type="entry name" value="RBD_domain_sf"/>
</dbReference>